<dbReference type="GO" id="GO:0005634">
    <property type="term" value="C:nucleus"/>
    <property type="evidence" value="ECO:0007669"/>
    <property type="project" value="UniProtKB-SubCell"/>
</dbReference>
<comment type="caution">
    <text evidence="6">The sequence shown here is derived from an EMBL/GenBank/DDBJ whole genome shotgun (WGS) entry which is preliminary data.</text>
</comment>
<dbReference type="InterPro" id="IPR010402">
    <property type="entry name" value="CCT_domain"/>
</dbReference>
<evidence type="ECO:0000256" key="1">
    <source>
        <dbReference type="ARBA" id="ARBA00004123"/>
    </source>
</evidence>
<dbReference type="OrthoDB" id="153872at2759"/>
<feature type="compositionally biased region" description="Low complexity" evidence="4">
    <location>
        <begin position="294"/>
        <end position="305"/>
    </location>
</feature>
<dbReference type="PROSITE" id="PS51017">
    <property type="entry name" value="CCT"/>
    <property type="match status" value="1"/>
</dbReference>
<dbReference type="STRING" id="33097.A0A150G596"/>
<dbReference type="InterPro" id="IPR052453">
    <property type="entry name" value="CONSTANS-like_ZF"/>
</dbReference>
<accession>A0A150G596</accession>
<dbReference type="EMBL" id="LSYV01000068">
    <property type="protein sequence ID" value="KXZ44490.1"/>
    <property type="molecule type" value="Genomic_DNA"/>
</dbReference>
<dbReference type="Pfam" id="PF06203">
    <property type="entry name" value="CCT"/>
    <property type="match status" value="1"/>
</dbReference>
<evidence type="ECO:0000313" key="7">
    <source>
        <dbReference type="Proteomes" id="UP000075714"/>
    </source>
</evidence>
<keyword evidence="7" id="KW-1185">Reference proteome</keyword>
<evidence type="ECO:0000259" key="5">
    <source>
        <dbReference type="PROSITE" id="PS51017"/>
    </source>
</evidence>
<comment type="subcellular location">
    <subcellularLocation>
        <location evidence="1 3">Nucleus</location>
    </subcellularLocation>
</comment>
<gene>
    <name evidence="6" type="ORF">GPECTOR_67g331</name>
</gene>
<dbReference type="GO" id="GO:0006355">
    <property type="term" value="P:regulation of DNA-templated transcription"/>
    <property type="evidence" value="ECO:0007669"/>
    <property type="project" value="TreeGrafter"/>
</dbReference>
<protein>
    <recommendedName>
        <fullName evidence="5">CCT domain-containing protein</fullName>
    </recommendedName>
</protein>
<evidence type="ECO:0000256" key="3">
    <source>
        <dbReference type="PROSITE-ProRule" id="PRU00357"/>
    </source>
</evidence>
<feature type="region of interest" description="Disordered" evidence="4">
    <location>
        <begin position="264"/>
        <end position="305"/>
    </location>
</feature>
<feature type="domain" description="CCT" evidence="5">
    <location>
        <begin position="320"/>
        <end position="362"/>
    </location>
</feature>
<evidence type="ECO:0000256" key="2">
    <source>
        <dbReference type="ARBA" id="ARBA00023242"/>
    </source>
</evidence>
<reference evidence="7" key="1">
    <citation type="journal article" date="2016" name="Nat. Commun.">
        <title>The Gonium pectorale genome demonstrates co-option of cell cycle regulation during the evolution of multicellularity.</title>
        <authorList>
            <person name="Hanschen E.R."/>
            <person name="Marriage T.N."/>
            <person name="Ferris P.J."/>
            <person name="Hamaji T."/>
            <person name="Toyoda A."/>
            <person name="Fujiyama A."/>
            <person name="Neme R."/>
            <person name="Noguchi H."/>
            <person name="Minakuchi Y."/>
            <person name="Suzuki M."/>
            <person name="Kawai-Toyooka H."/>
            <person name="Smith D.R."/>
            <person name="Sparks H."/>
            <person name="Anderson J."/>
            <person name="Bakaric R."/>
            <person name="Luria V."/>
            <person name="Karger A."/>
            <person name="Kirschner M.W."/>
            <person name="Durand P.M."/>
            <person name="Michod R.E."/>
            <person name="Nozaki H."/>
            <person name="Olson B.J."/>
        </authorList>
    </citation>
    <scope>NUCLEOTIDE SEQUENCE [LARGE SCALE GENOMIC DNA]</scope>
    <source>
        <strain evidence="7">NIES-2863</strain>
    </source>
</reference>
<keyword evidence="2 3" id="KW-0539">Nucleus</keyword>
<dbReference type="AlphaFoldDB" id="A0A150G596"/>
<evidence type="ECO:0000256" key="4">
    <source>
        <dbReference type="SAM" id="MobiDB-lite"/>
    </source>
</evidence>
<organism evidence="6 7">
    <name type="scientific">Gonium pectorale</name>
    <name type="common">Green alga</name>
    <dbReference type="NCBI Taxonomy" id="33097"/>
    <lineage>
        <taxon>Eukaryota</taxon>
        <taxon>Viridiplantae</taxon>
        <taxon>Chlorophyta</taxon>
        <taxon>core chlorophytes</taxon>
        <taxon>Chlorophyceae</taxon>
        <taxon>CS clade</taxon>
        <taxon>Chlamydomonadales</taxon>
        <taxon>Volvocaceae</taxon>
        <taxon>Gonium</taxon>
    </lineage>
</organism>
<name>A0A150G596_GONPE</name>
<sequence>MYPSFPALAVLADSAWEEIGGSVFAGDELQLEDPTAFNLDLSGWEARLKPLSAHMDAGVMFPPFFGAPDLRLGAHAGLCTSTCTSAGAPSESAQVVPMCPATSAGSFDHGLDDHGLDGADGFVDATVLDEVAECSNFDEVDGMPLSFPGMELQPLGQQSLVSASPTISEAGVVPDLGLGGSPQAYAQGSFGATSSGRADLQPVGSIASNDAALPGPVAPPSLLTQLPVSGPQPSTGLFVPIDQTGMGGADVIKSEPLSEGAVGTYGEATQRCSSSPSPSPACEPQAVPEQPQKRASAARPQPSAQVQSAAQQAGVHIRTRAECLERYREKKARRLYTKKIRYQLRKINADKRPRIKGRFVKKEELADYLATQQAAAAFAADDGDAMDSDYE</sequence>
<dbReference type="Proteomes" id="UP000075714">
    <property type="component" value="Unassembled WGS sequence"/>
</dbReference>
<proteinExistence type="predicted"/>
<dbReference type="PANTHER" id="PTHR31874:SF1">
    <property type="entry name" value="ZINC FINGER PROTEIN CONSTANS-LIKE 6"/>
    <property type="match status" value="1"/>
</dbReference>
<dbReference type="PANTHER" id="PTHR31874">
    <property type="entry name" value="CCT MOTIF FAMILY PROTEIN, EXPRESSED"/>
    <property type="match status" value="1"/>
</dbReference>
<evidence type="ECO:0000313" key="6">
    <source>
        <dbReference type="EMBL" id="KXZ44490.1"/>
    </source>
</evidence>